<evidence type="ECO:0000313" key="2">
    <source>
        <dbReference type="Proteomes" id="UP000244855"/>
    </source>
</evidence>
<evidence type="ECO:0000313" key="1">
    <source>
        <dbReference type="EMBL" id="PVI05196.1"/>
    </source>
</evidence>
<reference evidence="1 2" key="1">
    <citation type="journal article" date="2018" name="Sci. Rep.">
        <title>Comparative genomics provides insights into the lifestyle and reveals functional heterogeneity of dark septate endophytic fungi.</title>
        <authorList>
            <person name="Knapp D.G."/>
            <person name="Nemeth J.B."/>
            <person name="Barry K."/>
            <person name="Hainaut M."/>
            <person name="Henrissat B."/>
            <person name="Johnson J."/>
            <person name="Kuo A."/>
            <person name="Lim J.H.P."/>
            <person name="Lipzen A."/>
            <person name="Nolan M."/>
            <person name="Ohm R.A."/>
            <person name="Tamas L."/>
            <person name="Grigoriev I.V."/>
            <person name="Spatafora J.W."/>
            <person name="Nagy L.G."/>
            <person name="Kovacs G.M."/>
        </authorList>
    </citation>
    <scope>NUCLEOTIDE SEQUENCE [LARGE SCALE GENOMIC DNA]</scope>
    <source>
        <strain evidence="1 2">DSE2036</strain>
    </source>
</reference>
<keyword evidence="2" id="KW-1185">Reference proteome</keyword>
<organism evidence="1 2">
    <name type="scientific">Periconia macrospinosa</name>
    <dbReference type="NCBI Taxonomy" id="97972"/>
    <lineage>
        <taxon>Eukaryota</taxon>
        <taxon>Fungi</taxon>
        <taxon>Dikarya</taxon>
        <taxon>Ascomycota</taxon>
        <taxon>Pezizomycotina</taxon>
        <taxon>Dothideomycetes</taxon>
        <taxon>Pleosporomycetidae</taxon>
        <taxon>Pleosporales</taxon>
        <taxon>Massarineae</taxon>
        <taxon>Periconiaceae</taxon>
        <taxon>Periconia</taxon>
    </lineage>
</organism>
<accession>A0A2V1E4D8</accession>
<sequence length="240" mass="25733">MFAWWVRQRRPSYLVTGRGHFYRAGLAQGAKPDHSRATVVEGGGGGASLAACGHFGEAICIIPLNLIQRLSSAAVNRIVSHGYTAHYTAVLQGARMHWLGLLDLFGYGRLACSASLQDTHFHCNTTLPRSNQSDRLEHKLLHMPIVSKLRIPPLDLPLLLAGKSTGRPSAPQHNDASAPLRSKALVAGNGGAQKTPGNSDAVIPSIKPARSFGSTAPNFLSASSWPTWRCSNFSPHAPYA</sequence>
<proteinExistence type="predicted"/>
<dbReference type="EMBL" id="KZ805315">
    <property type="protein sequence ID" value="PVI05196.1"/>
    <property type="molecule type" value="Genomic_DNA"/>
</dbReference>
<dbReference type="AlphaFoldDB" id="A0A2V1E4D8"/>
<gene>
    <name evidence="1" type="ORF">DM02DRAFT_650853</name>
</gene>
<dbReference type="Proteomes" id="UP000244855">
    <property type="component" value="Unassembled WGS sequence"/>
</dbReference>
<name>A0A2V1E4D8_9PLEO</name>
<protein>
    <submittedName>
        <fullName evidence="1">Uncharacterized protein</fullName>
    </submittedName>
</protein>